<organism evidence="4 5">
    <name type="scientific">Microbacterium ginsengisoli</name>
    <dbReference type="NCBI Taxonomy" id="400772"/>
    <lineage>
        <taxon>Bacteria</taxon>
        <taxon>Bacillati</taxon>
        <taxon>Actinomycetota</taxon>
        <taxon>Actinomycetes</taxon>
        <taxon>Micrococcales</taxon>
        <taxon>Microbacteriaceae</taxon>
        <taxon>Microbacterium</taxon>
    </lineage>
</organism>
<keyword evidence="5" id="KW-1185">Reference proteome</keyword>
<dbReference type="EMBL" id="JYIY01000079">
    <property type="protein sequence ID" value="KJL35302.1"/>
    <property type="molecule type" value="Genomic_DNA"/>
</dbReference>
<dbReference type="InterPro" id="IPR050570">
    <property type="entry name" value="Cell_wall_metabolism_enzyme"/>
</dbReference>
<feature type="domain" description="M23ase beta-sheet core" evidence="3">
    <location>
        <begin position="64"/>
        <end position="156"/>
    </location>
</feature>
<dbReference type="Proteomes" id="UP000033451">
    <property type="component" value="Unassembled WGS sequence"/>
</dbReference>
<proteinExistence type="predicted"/>
<evidence type="ECO:0000259" key="3">
    <source>
        <dbReference type="Pfam" id="PF01551"/>
    </source>
</evidence>
<name>A0A0F0LQ11_9MICO</name>
<dbReference type="GO" id="GO:0004222">
    <property type="term" value="F:metalloendopeptidase activity"/>
    <property type="evidence" value="ECO:0007669"/>
    <property type="project" value="TreeGrafter"/>
</dbReference>
<sequence>MRRPLTAALLTAALALAAGAPADATPTAAPGGARGVAQPTWSWPVAPPRVIAGYAAPASAYGAGHRGIDLAANEGAPVLAVDDGVIAFVGTVVDRAVITIRHDDGVVSTLEPVTSGLPVGARIAAGDQVGTVTTGGHVAPGGVHLGARLHGAYVNPLLLLGRVERAVLLPCCG</sequence>
<dbReference type="RefSeq" id="WP_045248422.1">
    <property type="nucleotide sequence ID" value="NZ_JYIY01000079.1"/>
</dbReference>
<dbReference type="CDD" id="cd12797">
    <property type="entry name" value="M23_peptidase"/>
    <property type="match status" value="1"/>
</dbReference>
<dbReference type="PANTHER" id="PTHR21666">
    <property type="entry name" value="PEPTIDASE-RELATED"/>
    <property type="match status" value="1"/>
</dbReference>
<dbReference type="PATRIC" id="fig|400772.4.peg.2535"/>
<keyword evidence="1 2" id="KW-0732">Signal</keyword>
<comment type="caution">
    <text evidence="4">The sequence shown here is derived from an EMBL/GenBank/DDBJ whole genome shotgun (WGS) entry which is preliminary data.</text>
</comment>
<dbReference type="AlphaFoldDB" id="A0A0F0LQ11"/>
<dbReference type="InterPro" id="IPR011055">
    <property type="entry name" value="Dup_hybrid_motif"/>
</dbReference>
<evidence type="ECO:0000256" key="1">
    <source>
        <dbReference type="ARBA" id="ARBA00022729"/>
    </source>
</evidence>
<dbReference type="Pfam" id="PF01551">
    <property type="entry name" value="Peptidase_M23"/>
    <property type="match status" value="1"/>
</dbReference>
<feature type="signal peptide" evidence="2">
    <location>
        <begin position="1"/>
        <end position="24"/>
    </location>
</feature>
<reference evidence="4 5" key="1">
    <citation type="submission" date="2015-02" db="EMBL/GenBank/DDBJ databases">
        <title>Draft genome sequences of ten Microbacterium spp. with emphasis on heavy metal contaminated environments.</title>
        <authorList>
            <person name="Corretto E."/>
        </authorList>
    </citation>
    <scope>NUCLEOTIDE SEQUENCE [LARGE SCALE GENOMIC DNA]</scope>
    <source>
        <strain evidence="4 5">DSM 18659</strain>
    </source>
</reference>
<keyword evidence="4" id="KW-0378">Hydrolase</keyword>
<protein>
    <submittedName>
        <fullName evidence="4">Murein hydrolase activator NlpD</fullName>
    </submittedName>
</protein>
<evidence type="ECO:0000313" key="4">
    <source>
        <dbReference type="EMBL" id="KJL35302.1"/>
    </source>
</evidence>
<dbReference type="InterPro" id="IPR016047">
    <property type="entry name" value="M23ase_b-sheet_dom"/>
</dbReference>
<dbReference type="PANTHER" id="PTHR21666:SF289">
    <property type="entry name" value="L-ALA--D-GLU ENDOPEPTIDASE"/>
    <property type="match status" value="1"/>
</dbReference>
<gene>
    <name evidence="4" type="primary">nlpD</name>
    <name evidence="4" type="ORF">RR49_02524</name>
</gene>
<dbReference type="STRING" id="400772.RR49_02524"/>
<feature type="chain" id="PRO_5002445548" evidence="2">
    <location>
        <begin position="25"/>
        <end position="173"/>
    </location>
</feature>
<dbReference type="SUPFAM" id="SSF51261">
    <property type="entry name" value="Duplicated hybrid motif"/>
    <property type="match status" value="1"/>
</dbReference>
<evidence type="ECO:0000256" key="2">
    <source>
        <dbReference type="SAM" id="SignalP"/>
    </source>
</evidence>
<dbReference type="Gene3D" id="2.70.70.10">
    <property type="entry name" value="Glucose Permease (Domain IIA)"/>
    <property type="match status" value="1"/>
</dbReference>
<evidence type="ECO:0000313" key="5">
    <source>
        <dbReference type="Proteomes" id="UP000033451"/>
    </source>
</evidence>
<accession>A0A0F0LQ11</accession>
<dbReference type="OrthoDB" id="5245088at2"/>